<dbReference type="InterPro" id="IPR052941">
    <property type="entry name" value="StomDev_PlantInt_Reg"/>
</dbReference>
<dbReference type="AlphaFoldDB" id="A0A9N8HMF5"/>
<dbReference type="FunFam" id="3.80.10.10:FF:000041">
    <property type="entry name" value="LRR receptor-like serine/threonine-protein kinase ERECTA"/>
    <property type="match status" value="1"/>
</dbReference>
<dbReference type="PANTHER" id="PTHR48004:SF42">
    <property type="entry name" value="PROTEIN TOO MANY MOUTHS-RELATED"/>
    <property type="match status" value="1"/>
</dbReference>
<feature type="region of interest" description="Disordered" evidence="3">
    <location>
        <begin position="261"/>
        <end position="409"/>
    </location>
</feature>
<feature type="compositionally biased region" description="Polar residues" evidence="3">
    <location>
        <begin position="199"/>
        <end position="208"/>
    </location>
</feature>
<reference evidence="5" key="1">
    <citation type="submission" date="2020-06" db="EMBL/GenBank/DDBJ databases">
        <authorList>
            <consortium name="Plant Systems Biology data submission"/>
        </authorList>
    </citation>
    <scope>NUCLEOTIDE SEQUENCE</scope>
    <source>
        <strain evidence="5">D6</strain>
    </source>
</reference>
<keyword evidence="2" id="KW-0677">Repeat</keyword>
<dbReference type="Proteomes" id="UP001153069">
    <property type="component" value="Unassembled WGS sequence"/>
</dbReference>
<proteinExistence type="predicted"/>
<feature type="compositionally biased region" description="Basic and acidic residues" evidence="3">
    <location>
        <begin position="314"/>
        <end position="342"/>
    </location>
</feature>
<evidence type="ECO:0000256" key="2">
    <source>
        <dbReference type="ARBA" id="ARBA00022737"/>
    </source>
</evidence>
<evidence type="ECO:0000256" key="1">
    <source>
        <dbReference type="ARBA" id="ARBA00022614"/>
    </source>
</evidence>
<dbReference type="InterPro" id="IPR001611">
    <property type="entry name" value="Leu-rich_rpt"/>
</dbReference>
<gene>
    <name evidence="5" type="ORF">SEMRO_995_G229140.1</name>
</gene>
<keyword evidence="4" id="KW-1133">Transmembrane helix</keyword>
<feature type="compositionally biased region" description="Polar residues" evidence="3">
    <location>
        <begin position="171"/>
        <end position="180"/>
    </location>
</feature>
<evidence type="ECO:0000256" key="3">
    <source>
        <dbReference type="SAM" id="MobiDB-lite"/>
    </source>
</evidence>
<name>A0A9N8HMF5_9STRA</name>
<feature type="compositionally biased region" description="Low complexity" evidence="3">
    <location>
        <begin position="33"/>
        <end position="59"/>
    </location>
</feature>
<dbReference type="Gene3D" id="3.80.10.10">
    <property type="entry name" value="Ribonuclease Inhibitor"/>
    <property type="match status" value="1"/>
</dbReference>
<feature type="compositionally biased region" description="Polar residues" evidence="3">
    <location>
        <begin position="372"/>
        <end position="382"/>
    </location>
</feature>
<evidence type="ECO:0000256" key="4">
    <source>
        <dbReference type="SAM" id="Phobius"/>
    </source>
</evidence>
<dbReference type="SUPFAM" id="SSF52047">
    <property type="entry name" value="RNI-like"/>
    <property type="match status" value="1"/>
</dbReference>
<accession>A0A9N8HMF5</accession>
<sequence>MDREEQEDASRNADNGNSERPTRRDARRRGPRVPRYTGPRPGTNNSNSPNRSLSPQQQTQEEHQQEQQQQQQQESVAPLPQPTTRAEREQEKASATSSSINARDQRQRSQRIPENVPRDTPRDTPDTPAPNGSEEGSRSLSTGNSDLPQPPPQPSRRRSSASTSTDTPTPNANGSGTTAEGSRRRTSNKPRRATMEPPMTTTTSNHSLGGSGSMPFDISDHSTSSRRHPPPSPRSPFRATAPAGGGIFTIDQMMELGFDAPAPLPLPAARPPPPPAVPGAFRGAGPGVDQQPEPIRPLYKGGIHVLGRESTNTNKRDDSDHSHGMGMSRRESSLYFDNEPRRPPPRPSFPRRQTEPHMTQRQRDEQQECPPLQTSRTSTTRTAIEPPDVEEARPAQRPTPILPDTSTPVLVPSIRDVFVDHQEHHEQAPHDNNNHANPDKSDNTKSVWIISAVVCVILVIVIGVAAGVSSNNHNDDGSSSNATDASSGFYAVSLDQMFPLDSTSLPNHTRQAILSENEQSPQVQAFQWLSQDENWDKYGMPQRQQRFALATLYYATGGPKWFDHVLDDNNNKPSPWLDYSTHECSWYDLPNFHGRQKCFNYTTATAADTMANPWDAHFDYQSILLSADPRLITTNNNRVRARARGTLVPELALLTNLQELDMDYQNLKGTIPNELTQLSNTLQFIYFTKCFFTGTIPADLFVSSRSLFLSHNYRLNASIPTTIGNPSSRMSHLLLTEANLQGTIPSEIGLATGLQELLLNGNDLQGTIPSEVGRLSRLKVLDFTDNELSGTIPSEIGQARQLQDLKLGANFDMAGTLPTSLALLSDLRVLDVYKNSIEGSLQPELFFATNTKNDNNSTTTTSTAMAASWPRLHTLMLTENGLSGPLPSEIGLLGGSLTDLFLARNRFDSQLPTELGLLSGLVCLSIAQNHFSGQFPPVAMGAGLITDVDADLSSSSELRVSFDEHCGPH</sequence>
<feature type="compositionally biased region" description="Pro residues" evidence="3">
    <location>
        <begin position="262"/>
        <end position="277"/>
    </location>
</feature>
<dbReference type="Pfam" id="PF00560">
    <property type="entry name" value="LRR_1"/>
    <property type="match status" value="3"/>
</dbReference>
<protein>
    <submittedName>
        <fullName evidence="5">Leucine rich repeat</fullName>
    </submittedName>
</protein>
<keyword evidence="4" id="KW-0812">Transmembrane</keyword>
<feature type="compositionally biased region" description="Polar residues" evidence="3">
    <location>
        <begin position="93"/>
        <end position="102"/>
    </location>
</feature>
<evidence type="ECO:0000313" key="5">
    <source>
        <dbReference type="EMBL" id="CAB9519176.1"/>
    </source>
</evidence>
<feature type="region of interest" description="Disordered" evidence="3">
    <location>
        <begin position="1"/>
        <end position="244"/>
    </location>
</feature>
<dbReference type="OrthoDB" id="1517790at2759"/>
<feature type="compositionally biased region" description="Basic and acidic residues" evidence="3">
    <location>
        <begin position="116"/>
        <end position="125"/>
    </location>
</feature>
<dbReference type="InterPro" id="IPR032675">
    <property type="entry name" value="LRR_dom_sf"/>
</dbReference>
<dbReference type="EMBL" id="CAICTM010000993">
    <property type="protein sequence ID" value="CAB9519176.1"/>
    <property type="molecule type" value="Genomic_DNA"/>
</dbReference>
<feature type="compositionally biased region" description="Basic and acidic residues" evidence="3">
    <location>
        <begin position="1"/>
        <end position="11"/>
    </location>
</feature>
<feature type="transmembrane region" description="Helical" evidence="4">
    <location>
        <begin position="447"/>
        <end position="468"/>
    </location>
</feature>
<feature type="compositionally biased region" description="Polar residues" evidence="3">
    <location>
        <begin position="138"/>
        <end position="147"/>
    </location>
</feature>
<dbReference type="PANTHER" id="PTHR48004">
    <property type="entry name" value="OS01G0149700 PROTEIN"/>
    <property type="match status" value="1"/>
</dbReference>
<keyword evidence="1" id="KW-0433">Leucine-rich repeat</keyword>
<keyword evidence="6" id="KW-1185">Reference proteome</keyword>
<feature type="compositionally biased region" description="Low complexity" evidence="3">
    <location>
        <begin position="160"/>
        <end position="170"/>
    </location>
</feature>
<evidence type="ECO:0000313" key="6">
    <source>
        <dbReference type="Proteomes" id="UP001153069"/>
    </source>
</evidence>
<comment type="caution">
    <text evidence="5">The sequence shown here is derived from an EMBL/GenBank/DDBJ whole genome shotgun (WGS) entry which is preliminary data.</text>
</comment>
<keyword evidence="4" id="KW-0472">Membrane</keyword>
<organism evidence="5 6">
    <name type="scientific">Seminavis robusta</name>
    <dbReference type="NCBI Taxonomy" id="568900"/>
    <lineage>
        <taxon>Eukaryota</taxon>
        <taxon>Sar</taxon>
        <taxon>Stramenopiles</taxon>
        <taxon>Ochrophyta</taxon>
        <taxon>Bacillariophyta</taxon>
        <taxon>Bacillariophyceae</taxon>
        <taxon>Bacillariophycidae</taxon>
        <taxon>Naviculales</taxon>
        <taxon>Naviculaceae</taxon>
        <taxon>Seminavis</taxon>
    </lineage>
</organism>